<evidence type="ECO:0000313" key="5">
    <source>
        <dbReference type="Proteomes" id="UP001163064"/>
    </source>
</evidence>
<evidence type="ECO:0000259" key="3">
    <source>
        <dbReference type="Pfam" id="PF00496"/>
    </source>
</evidence>
<keyword evidence="5" id="KW-1185">Reference proteome</keyword>
<feature type="chain" id="PRO_5047490926" evidence="2">
    <location>
        <begin position="24"/>
        <end position="560"/>
    </location>
</feature>
<name>A0ABT3TNR7_9ACTN</name>
<dbReference type="EMBL" id="JAPHNL010000014">
    <property type="protein sequence ID" value="MCX3058687.1"/>
    <property type="molecule type" value="Genomic_DNA"/>
</dbReference>
<evidence type="ECO:0000256" key="2">
    <source>
        <dbReference type="SAM" id="SignalP"/>
    </source>
</evidence>
<organism evidence="4 5">
    <name type="scientific">Streptomyces beihaiensis</name>
    <dbReference type="NCBI Taxonomy" id="2984495"/>
    <lineage>
        <taxon>Bacteria</taxon>
        <taxon>Bacillati</taxon>
        <taxon>Actinomycetota</taxon>
        <taxon>Actinomycetes</taxon>
        <taxon>Kitasatosporales</taxon>
        <taxon>Streptomycetaceae</taxon>
        <taxon>Streptomyces</taxon>
    </lineage>
</organism>
<dbReference type="InterPro" id="IPR030678">
    <property type="entry name" value="Peptide/Ni-bd"/>
</dbReference>
<dbReference type="SUPFAM" id="SSF53850">
    <property type="entry name" value="Periplasmic binding protein-like II"/>
    <property type="match status" value="1"/>
</dbReference>
<evidence type="ECO:0000256" key="1">
    <source>
        <dbReference type="SAM" id="MobiDB-lite"/>
    </source>
</evidence>
<proteinExistence type="predicted"/>
<protein>
    <submittedName>
        <fullName evidence="4">ABC transporter family substrate-binding protein</fullName>
    </submittedName>
</protein>
<feature type="signal peptide" evidence="2">
    <location>
        <begin position="1"/>
        <end position="23"/>
    </location>
</feature>
<dbReference type="PANTHER" id="PTHR30290:SF65">
    <property type="entry name" value="MONOACYL PHOSPHATIDYLINOSITOL TETRAMANNOSIDE-BINDING PROTEIN LPQW-RELATED"/>
    <property type="match status" value="1"/>
</dbReference>
<dbReference type="Gene3D" id="3.40.190.10">
    <property type="entry name" value="Periplasmic binding protein-like II"/>
    <property type="match status" value="1"/>
</dbReference>
<gene>
    <name evidence="4" type="ORF">OFY01_02655</name>
</gene>
<dbReference type="Gene3D" id="3.90.76.10">
    <property type="entry name" value="Dipeptide-binding Protein, Domain 1"/>
    <property type="match status" value="1"/>
</dbReference>
<feature type="domain" description="Solute-binding protein family 5" evidence="3">
    <location>
        <begin position="113"/>
        <end position="460"/>
    </location>
</feature>
<dbReference type="Proteomes" id="UP001163064">
    <property type="component" value="Unassembled WGS sequence"/>
</dbReference>
<dbReference type="InterPro" id="IPR039424">
    <property type="entry name" value="SBP_5"/>
</dbReference>
<comment type="caution">
    <text evidence="4">The sequence shown here is derived from an EMBL/GenBank/DDBJ whole genome shotgun (WGS) entry which is preliminary data.</text>
</comment>
<dbReference type="CDD" id="cd08501">
    <property type="entry name" value="PBP2_Lpqw"/>
    <property type="match status" value="1"/>
</dbReference>
<dbReference type="PANTHER" id="PTHR30290">
    <property type="entry name" value="PERIPLASMIC BINDING COMPONENT OF ABC TRANSPORTER"/>
    <property type="match status" value="1"/>
</dbReference>
<keyword evidence="2" id="KW-0732">Signal</keyword>
<feature type="region of interest" description="Disordered" evidence="1">
    <location>
        <begin position="24"/>
        <end position="49"/>
    </location>
</feature>
<dbReference type="RefSeq" id="WP_266595903.1">
    <property type="nucleotide sequence ID" value="NZ_JAPHNL010000014.1"/>
</dbReference>
<dbReference type="InterPro" id="IPR000914">
    <property type="entry name" value="SBP_5_dom"/>
</dbReference>
<accession>A0ABT3TNR7</accession>
<dbReference type="PIRSF" id="PIRSF002741">
    <property type="entry name" value="MppA"/>
    <property type="match status" value="1"/>
</dbReference>
<dbReference type="Pfam" id="PF00496">
    <property type="entry name" value="SBP_bac_5"/>
    <property type="match status" value="1"/>
</dbReference>
<sequence length="560" mass="60987">MGRARKVGAFVLAVITLPLAGCADSGGAPHPARAASVTGSEDIGAEPVGRLRDGGTLTLSNPLWPTQLNFLQVDGSTVAASQLVSLVEPSLFLRDARGTPEPDPDYLVSAEVTRTSPQTVVYRFNPRARWSDGKPIGVRDFVAQWRALGRGDDRYHVADTAGYDRIASVGAGASAHEVKVVFRTPYADWRRLFTPLYPASAIDTPEKFNKGWVDRVPVTAGPFTVGSLDRTSETAVVRRDSHWWGREPRLSKVIVRTLTPDAALQAYRNGEIDSVNAANAEDYARLRDAKNSEIRTGSSWDEVHIALNGAHGPLADLAVRQAVQHAVNRKALAAVAGKGLPVTVPLLGNHIFMTNQPGYVDHSKPWGDYDPDAARRLLDKAGWTAHGSAGARTRNGARLRLRFVVSSGTNQLGLDLAQLLQQMLGQVGIAVDIAKVPADDYFSKYLGRGDFDLAMFRFEGLTHPSDVVAIYRKTHGDETYLNYGRVCDTTVDHLLSEASGTLDRKRATALYNEADAEIWRIGHDIELYQRPQVLAVRAGLANYGVPGLGDIDWTKVGWKK</sequence>
<dbReference type="Gene3D" id="3.10.105.10">
    <property type="entry name" value="Dipeptide-binding Protein, Domain 3"/>
    <property type="match status" value="1"/>
</dbReference>
<reference evidence="4" key="1">
    <citation type="submission" date="2022-10" db="EMBL/GenBank/DDBJ databases">
        <title>Streptomyces beihaiensis sp. nov., a chitin degrading actinobacterium, isolated from shrimp pond soil.</title>
        <authorList>
            <person name="Xie J."/>
            <person name="Shen N."/>
        </authorList>
    </citation>
    <scope>NUCLEOTIDE SEQUENCE</scope>
    <source>
        <strain evidence="4">GXMU-J5</strain>
    </source>
</reference>
<evidence type="ECO:0000313" key="4">
    <source>
        <dbReference type="EMBL" id="MCX3058687.1"/>
    </source>
</evidence>